<evidence type="ECO:0000313" key="5">
    <source>
        <dbReference type="EMBL" id="ROQ01298.1"/>
    </source>
</evidence>
<evidence type="ECO:0000256" key="1">
    <source>
        <dbReference type="ARBA" id="ARBA00004948"/>
    </source>
</evidence>
<dbReference type="GO" id="GO:0005737">
    <property type="term" value="C:cytoplasm"/>
    <property type="evidence" value="ECO:0007669"/>
    <property type="project" value="TreeGrafter"/>
</dbReference>
<dbReference type="EMBL" id="RJKX01000011">
    <property type="protein sequence ID" value="ROQ01298.1"/>
    <property type="molecule type" value="Genomic_DNA"/>
</dbReference>
<dbReference type="GO" id="GO:0009229">
    <property type="term" value="P:thiamine diphosphate biosynthetic process"/>
    <property type="evidence" value="ECO:0007669"/>
    <property type="project" value="UniProtKB-UniPathway"/>
</dbReference>
<comment type="caution">
    <text evidence="5">The sequence shown here is derived from an EMBL/GenBank/DDBJ whole genome shotgun (WGS) entry which is preliminary data.</text>
</comment>
<dbReference type="GO" id="GO:0009228">
    <property type="term" value="P:thiamine biosynthetic process"/>
    <property type="evidence" value="ECO:0007669"/>
    <property type="project" value="UniProtKB-KW"/>
</dbReference>
<dbReference type="SUPFAM" id="SSF51905">
    <property type="entry name" value="FAD/NAD(P)-binding domain"/>
    <property type="match status" value="1"/>
</dbReference>
<dbReference type="InterPro" id="IPR036188">
    <property type="entry name" value="FAD/NAD-bd_sf"/>
</dbReference>
<accession>A0A3N1MCH5</accession>
<dbReference type="UniPathway" id="UPA00060"/>
<comment type="pathway">
    <text evidence="1">Cofactor biosynthesis; thiamine diphosphate biosynthesis.</text>
</comment>
<dbReference type="GO" id="GO:0050660">
    <property type="term" value="F:flavin adenine dinucleotide binding"/>
    <property type="evidence" value="ECO:0007669"/>
    <property type="project" value="InterPro"/>
</dbReference>
<dbReference type="PANTHER" id="PTHR13847:SF289">
    <property type="entry name" value="GLYCINE OXIDASE"/>
    <property type="match status" value="1"/>
</dbReference>
<sequence length="374" mass="38558">MVGGGICGLAAAWRLAEAGARVHVLDAGEIGHGATWAAGGMLAAALEAEPGEEGMAELARHSQALWPGWAARLASVTGIDVAYRGEGTLHMAASRDELAALNHRYRFLRRLGLPVEWREAAALRDLEPALSPDVVGAIAAPGDHQVDPRAVVPALAAAILAAGGRLSERTPVAAIEPDGGGWAIRTADGARQRADHLVLAAGAWSAGIAGLPPSARPPVRPAKGQAVVLGMDPAAPLLRHVVWGSGIYLVPRTDGRLYLGATVEDRGYDTRPTAGGVLSLLEAAWRLLPGLEELPIVELVTGLRPRSRDDLPIVGPAGPPGLHLATGHHRNGILLAPATAELVAAGVLGRPTDFAAAAFGPARFTPHTEVPVPA</sequence>
<reference evidence="5 6" key="1">
    <citation type="submission" date="2018-11" db="EMBL/GenBank/DDBJ databases">
        <title>Genomic Encyclopedia of Type Strains, Phase IV (KMG-IV): sequencing the most valuable type-strain genomes for metagenomic binning, comparative biology and taxonomic classification.</title>
        <authorList>
            <person name="Goeker M."/>
        </authorList>
    </citation>
    <scope>NUCLEOTIDE SEQUENCE [LARGE SCALE GENOMIC DNA]</scope>
    <source>
        <strain evidence="5 6">DSM 5900</strain>
    </source>
</reference>
<dbReference type="InterPro" id="IPR012727">
    <property type="entry name" value="Gly_oxidase_ThiO"/>
</dbReference>
<feature type="domain" description="FAD dependent oxidoreductase" evidence="4">
    <location>
        <begin position="2"/>
        <end position="344"/>
    </location>
</feature>
<evidence type="ECO:0000259" key="4">
    <source>
        <dbReference type="Pfam" id="PF01266"/>
    </source>
</evidence>
<dbReference type="Pfam" id="PF01266">
    <property type="entry name" value="DAO"/>
    <property type="match status" value="1"/>
</dbReference>
<dbReference type="SUPFAM" id="SSF54373">
    <property type="entry name" value="FAD-linked reductases, C-terminal domain"/>
    <property type="match status" value="1"/>
</dbReference>
<proteinExistence type="predicted"/>
<dbReference type="NCBIfam" id="TIGR02352">
    <property type="entry name" value="thiamin_ThiO"/>
    <property type="match status" value="1"/>
</dbReference>
<dbReference type="Gene3D" id="3.30.9.10">
    <property type="entry name" value="D-Amino Acid Oxidase, subunit A, domain 2"/>
    <property type="match status" value="1"/>
</dbReference>
<dbReference type="InterPro" id="IPR006076">
    <property type="entry name" value="FAD-dep_OxRdtase"/>
</dbReference>
<evidence type="ECO:0000256" key="2">
    <source>
        <dbReference type="ARBA" id="ARBA00022977"/>
    </source>
</evidence>
<dbReference type="GO" id="GO:0016491">
    <property type="term" value="F:oxidoreductase activity"/>
    <property type="evidence" value="ECO:0007669"/>
    <property type="project" value="UniProtKB-KW"/>
</dbReference>
<evidence type="ECO:0000313" key="6">
    <source>
        <dbReference type="Proteomes" id="UP000278222"/>
    </source>
</evidence>
<keyword evidence="6" id="KW-1185">Reference proteome</keyword>
<keyword evidence="3" id="KW-0560">Oxidoreductase</keyword>
<gene>
    <name evidence="5" type="ORF">EDC65_0476</name>
</gene>
<protein>
    <submittedName>
        <fullName evidence="5">Glycine oxidase</fullName>
    </submittedName>
</protein>
<dbReference type="Gene3D" id="3.50.50.60">
    <property type="entry name" value="FAD/NAD(P)-binding domain"/>
    <property type="match status" value="1"/>
</dbReference>
<organism evidence="5 6">
    <name type="scientific">Stella humosa</name>
    <dbReference type="NCBI Taxonomy" id="94"/>
    <lineage>
        <taxon>Bacteria</taxon>
        <taxon>Pseudomonadati</taxon>
        <taxon>Pseudomonadota</taxon>
        <taxon>Alphaproteobacteria</taxon>
        <taxon>Rhodospirillales</taxon>
        <taxon>Stellaceae</taxon>
        <taxon>Stella</taxon>
    </lineage>
</organism>
<dbReference type="PANTHER" id="PTHR13847">
    <property type="entry name" value="SARCOSINE DEHYDROGENASE-RELATED"/>
    <property type="match status" value="1"/>
</dbReference>
<dbReference type="Proteomes" id="UP000278222">
    <property type="component" value="Unassembled WGS sequence"/>
</dbReference>
<name>A0A3N1MCH5_9PROT</name>
<evidence type="ECO:0000256" key="3">
    <source>
        <dbReference type="ARBA" id="ARBA00023002"/>
    </source>
</evidence>
<dbReference type="AlphaFoldDB" id="A0A3N1MCH5"/>
<keyword evidence="2" id="KW-0784">Thiamine biosynthesis</keyword>